<feature type="region of interest" description="Disordered" evidence="1">
    <location>
        <begin position="411"/>
        <end position="436"/>
    </location>
</feature>
<protein>
    <submittedName>
        <fullName evidence="2">Uncharacterized protein</fullName>
    </submittedName>
</protein>
<name>A0AAD9JC22_9ANNE</name>
<gene>
    <name evidence="2" type="ORF">LSH36_424g02034</name>
</gene>
<dbReference type="InterPro" id="IPR011990">
    <property type="entry name" value="TPR-like_helical_dom_sf"/>
</dbReference>
<reference evidence="2" key="1">
    <citation type="journal article" date="2023" name="Mol. Biol. Evol.">
        <title>Third-Generation Sequencing Reveals the Adaptive Role of the Epigenome in Three Deep-Sea Polychaetes.</title>
        <authorList>
            <person name="Perez M."/>
            <person name="Aroh O."/>
            <person name="Sun Y."/>
            <person name="Lan Y."/>
            <person name="Juniper S.K."/>
            <person name="Young C.R."/>
            <person name="Angers B."/>
            <person name="Qian P.Y."/>
        </authorList>
    </citation>
    <scope>NUCLEOTIDE SEQUENCE</scope>
    <source>
        <strain evidence="2">P08H-3</strain>
    </source>
</reference>
<evidence type="ECO:0000313" key="2">
    <source>
        <dbReference type="EMBL" id="KAK2150089.1"/>
    </source>
</evidence>
<dbReference type="EMBL" id="JAODUP010000424">
    <property type="protein sequence ID" value="KAK2150089.1"/>
    <property type="molecule type" value="Genomic_DNA"/>
</dbReference>
<proteinExistence type="predicted"/>
<evidence type="ECO:0000256" key="1">
    <source>
        <dbReference type="SAM" id="MobiDB-lite"/>
    </source>
</evidence>
<sequence>MKRRRIIRKPCKSPETPNELLSQCNITDPYSKLKQQQHLDNTFKKLQQMWDGLKKHDPEYFTYDECFENLLCFLSIQLHQLGHKNILPVVLPATRDDLDRGKDQHSMSLSRGSGSGENIFTLLNDWHILNASGRFTEASNVLKDLSSIVNPMSGMKDESLKFQRRQIYKAELGHLYYELGPKYYREAAILYSGVMKFILNKEGTPKDNEEPALLNFSIELEELNRIWKSIEDSDCMKKKMILWCFQCARLQSKLLQKHNIHILRCCTGNYQDTVNTAFKNTCCLLDFVIQTNDREFSGWAWGIMAEAKKTYQLLNMTDVGVVVNRTIGECLELAMNTSPEHPHVLLLVGRHRREWASSLEQFQLAVDCLEKVVSKCESLHTANHHLGLAYRSMWILDRCYHAGKLYNNRERKAGNSRHAGRKSKNKTKWSGDHDDATHKQTNVYLRPKYPSTYESVPKHYRQPDFYDKLRTSNPVEKKQPEHKYLKKSYENLLSANEKVLGTVARYLTDLARIHVSMNKPADEYFISAAKVIDDIEESYSTDGAYLFEQWGLYMKSKDRINAKALFLKSLKFSIMGNQRSRVAFYELIDLLDKMVDGRQNDPRAVAKEKAFVFRLVGQFKQAREQIKAAVLGDVLGQPENKEFLWELITCYYGEQNYTVAADYLMMYIKCFTEKPEPDQSKIAMTIATEMILETHFRDDFQRIFRWVFSDIQCDIGEPDLQSNAADDHDSEDDCDTQLDHEYDVLLITSQNLLGENIIDTLNRCGLEIFEASDSSGDLIEFNSRSIYEAFEILCRQLDYFHVCLVCVDGLGGNELYKELFESVQREARRQDKCFITFTQTSECHGVIYLPSSATCEDILRKFTTKACDILCSANNA</sequence>
<comment type="caution">
    <text evidence="2">The sequence shown here is derived from an EMBL/GenBank/DDBJ whole genome shotgun (WGS) entry which is preliminary data.</text>
</comment>
<dbReference type="Proteomes" id="UP001208570">
    <property type="component" value="Unassembled WGS sequence"/>
</dbReference>
<feature type="compositionally biased region" description="Basic residues" evidence="1">
    <location>
        <begin position="414"/>
        <end position="427"/>
    </location>
</feature>
<evidence type="ECO:0000313" key="3">
    <source>
        <dbReference type="Proteomes" id="UP001208570"/>
    </source>
</evidence>
<organism evidence="2 3">
    <name type="scientific">Paralvinella palmiformis</name>
    <dbReference type="NCBI Taxonomy" id="53620"/>
    <lineage>
        <taxon>Eukaryota</taxon>
        <taxon>Metazoa</taxon>
        <taxon>Spiralia</taxon>
        <taxon>Lophotrochozoa</taxon>
        <taxon>Annelida</taxon>
        <taxon>Polychaeta</taxon>
        <taxon>Sedentaria</taxon>
        <taxon>Canalipalpata</taxon>
        <taxon>Terebellida</taxon>
        <taxon>Terebelliformia</taxon>
        <taxon>Alvinellidae</taxon>
        <taxon>Paralvinella</taxon>
    </lineage>
</organism>
<accession>A0AAD9JC22</accession>
<keyword evidence="3" id="KW-1185">Reference proteome</keyword>
<dbReference type="AlphaFoldDB" id="A0AAD9JC22"/>
<dbReference type="Gene3D" id="1.25.40.10">
    <property type="entry name" value="Tetratricopeptide repeat domain"/>
    <property type="match status" value="1"/>
</dbReference>